<evidence type="ECO:0000313" key="3">
    <source>
        <dbReference type="Proteomes" id="UP000095673"/>
    </source>
</evidence>
<evidence type="ECO:0000313" key="2">
    <source>
        <dbReference type="EMBL" id="NSC77946.1"/>
    </source>
</evidence>
<organism evidence="1 3">
    <name type="scientific">Agathobacter rectalis</name>
    <dbReference type="NCBI Taxonomy" id="39491"/>
    <lineage>
        <taxon>Bacteria</taxon>
        <taxon>Bacillati</taxon>
        <taxon>Bacillota</taxon>
        <taxon>Clostridia</taxon>
        <taxon>Lachnospirales</taxon>
        <taxon>Lachnospiraceae</taxon>
        <taxon>Agathobacter</taxon>
    </lineage>
</organism>
<dbReference type="Proteomes" id="UP001193756">
    <property type="component" value="Unassembled WGS sequence"/>
</dbReference>
<evidence type="ECO:0008006" key="4">
    <source>
        <dbReference type="Google" id="ProtNLM"/>
    </source>
</evidence>
<proteinExistence type="predicted"/>
<gene>
    <name evidence="1" type="ORF">ERS852580_03454</name>
    <name evidence="2" type="ORF">G4312_11800</name>
</gene>
<dbReference type="EMBL" id="JAAIMP010000019">
    <property type="protein sequence ID" value="NSC77946.1"/>
    <property type="molecule type" value="Genomic_DNA"/>
</dbReference>
<reference evidence="1 3" key="1">
    <citation type="submission" date="2015-09" db="EMBL/GenBank/DDBJ databases">
        <authorList>
            <consortium name="Pathogen Informatics"/>
        </authorList>
    </citation>
    <scope>NUCLEOTIDE SEQUENCE [LARGE SCALE GENOMIC DNA]</scope>
    <source>
        <strain evidence="1 3">2789STDY5834968</strain>
    </source>
</reference>
<protein>
    <recommendedName>
        <fullName evidence="4">Lantibiotic</fullName>
    </recommendedName>
</protein>
<accession>A0A173VSY4</accession>
<reference evidence="2" key="2">
    <citation type="journal article" date="2020" name="Cell Host Microbe">
        <title>Functional and Genomic Variation between Human-Derived Isolates of Lachnospiraceae Reveals Inter- and Intra-Species Diversity.</title>
        <authorList>
            <person name="Sorbara M.T."/>
            <person name="Littmann E.R."/>
            <person name="Fontana E."/>
            <person name="Moody T.U."/>
            <person name="Kohout C.E."/>
            <person name="Gjonbalaj M."/>
            <person name="Eaton V."/>
            <person name="Seok R."/>
            <person name="Leiner I.M."/>
            <person name="Pamer E.G."/>
        </authorList>
    </citation>
    <scope>NUCLEOTIDE SEQUENCE</scope>
    <source>
        <strain evidence="2">MSK.16.45</strain>
    </source>
</reference>
<reference evidence="2" key="3">
    <citation type="submission" date="2020-02" db="EMBL/GenBank/DDBJ databases">
        <authorList>
            <person name="Littmann E."/>
            <person name="Sorbara M."/>
        </authorList>
    </citation>
    <scope>NUCLEOTIDE SEQUENCE</scope>
    <source>
        <strain evidence="2">MSK.16.45</strain>
    </source>
</reference>
<name>A0A173VSY4_9FIRM</name>
<evidence type="ECO:0000313" key="1">
    <source>
        <dbReference type="EMBL" id="CUN29746.1"/>
    </source>
</evidence>
<dbReference type="AlphaFoldDB" id="A0A173VSY4"/>
<dbReference type="EMBL" id="CYXM01000029">
    <property type="protein sequence ID" value="CUN29746.1"/>
    <property type="molecule type" value="Genomic_DNA"/>
</dbReference>
<dbReference type="Proteomes" id="UP000095673">
    <property type="component" value="Unassembled WGS sequence"/>
</dbReference>
<sequence>MEKYYEIDEAVLMNSIHDITEVELKELISDENMYIRTMTNVCPTSFLTCC</sequence>
<dbReference type="RefSeq" id="WP_172704805.1">
    <property type="nucleotide sequence ID" value="NZ_CYXM01000029.1"/>
</dbReference>